<name>A0ABU5H9P6_9BACT</name>
<feature type="domain" description="ABC3 transporter permease C-terminal" evidence="9">
    <location>
        <begin position="677"/>
        <end position="801"/>
    </location>
</feature>
<evidence type="ECO:0000256" key="8">
    <source>
        <dbReference type="SAM" id="Phobius"/>
    </source>
</evidence>
<feature type="transmembrane region" description="Helical" evidence="8">
    <location>
        <begin position="673"/>
        <end position="699"/>
    </location>
</feature>
<dbReference type="PANTHER" id="PTHR30489:SF0">
    <property type="entry name" value="LIPOPROTEIN-RELEASING SYSTEM TRANSMEMBRANE PROTEIN LOLE"/>
    <property type="match status" value="1"/>
</dbReference>
<comment type="caution">
    <text evidence="10">The sequence shown here is derived from an EMBL/GenBank/DDBJ whole genome shotgun (WGS) entry which is preliminary data.</text>
</comment>
<feature type="transmembrane region" description="Helical" evidence="8">
    <location>
        <begin position="374"/>
        <end position="395"/>
    </location>
</feature>
<sequence length="808" mass="85373">MQSAERQTVYRWGFVWSGVTVAAVGAVLLGVAVSRSQAWAEVSSAFGLGLLGWGSLLQTLNAASLSPAELGLEQTFPFSGTRFLVVGALVWLAGWGLIAAGIRRSPVAAGEGLSPAAGATLYPRLAGYRDFYWSTLGAYGGGILLAELVLILLQTLLSSGVQFAETGAAAGSSGFQLAPPWAFAISLLVACGIAFISGSIGAARARRLSLPEATIGVFYLGLPVPIVLSMMERTAALQSLSYKLREVSYVAGLLGRPELAYWLVFGLLVLVLVLGINSGFIAAGSGRLDLRLGFELFVARRHVEVFRPSLLLGTLGVLMLGIIPPLLIYGIVRAVEAAVERTRIRALGLADPIAAAAALNQLKLRQQSPTMMMTALSVGGVGVGVMALIIVLSVMSGFELDLQKKILGTHAHAVVSKYAGDLPEYPKLMEQIAKVRGVVGQSPFIVNQVMIASEGNVDGVVIKGIDPATVGAVTDLPQYMLPGGSLENLEHPERILSRRSPGGAGTPMLDDKPADEKPAGGEAAPEEEEEDPIIGKPKGPAKETVLPGIILGRELAAALRVVVGDRVNIVSPLGTELGPSGPVPKNRAFRVAGVFYSGMYEYDSKFVYIFLDEAQRFFEVKGASGIELKVADIDDARSIAAQVVRQLGGYPYRARDWGEMNKNLFSALRLEKLVMGIILSIIIIVAAGLIVATVIMLVLEKRKEISVLKALGVPDGGIVKIFLAEGLQIGVAGGLLGLMSGLAWCLFIEKVGIKLDPEVYYIPALPVRIEPVQTLLAVVIAVLVTYLASIYPALKASSVEPVEGLKAE</sequence>
<feature type="transmembrane region" description="Helical" evidence="8">
    <location>
        <begin position="181"/>
        <end position="201"/>
    </location>
</feature>
<keyword evidence="6 8" id="KW-0472">Membrane</keyword>
<evidence type="ECO:0000256" key="4">
    <source>
        <dbReference type="ARBA" id="ARBA00022692"/>
    </source>
</evidence>
<organism evidence="10 11">
    <name type="scientific">Hyalangium rubrum</name>
    <dbReference type="NCBI Taxonomy" id="3103134"/>
    <lineage>
        <taxon>Bacteria</taxon>
        <taxon>Pseudomonadati</taxon>
        <taxon>Myxococcota</taxon>
        <taxon>Myxococcia</taxon>
        <taxon>Myxococcales</taxon>
        <taxon>Cystobacterineae</taxon>
        <taxon>Archangiaceae</taxon>
        <taxon>Hyalangium</taxon>
    </lineage>
</organism>
<evidence type="ECO:0000256" key="5">
    <source>
        <dbReference type="ARBA" id="ARBA00022989"/>
    </source>
</evidence>
<dbReference type="Pfam" id="PF02687">
    <property type="entry name" value="FtsX"/>
    <property type="match status" value="1"/>
</dbReference>
<dbReference type="InterPro" id="IPR051447">
    <property type="entry name" value="Lipoprotein-release_system"/>
</dbReference>
<gene>
    <name evidence="10" type="ORF">SYV04_26470</name>
</gene>
<evidence type="ECO:0000313" key="10">
    <source>
        <dbReference type="EMBL" id="MDY7229966.1"/>
    </source>
</evidence>
<feature type="transmembrane region" description="Helical" evidence="8">
    <location>
        <begin position="213"/>
        <end position="231"/>
    </location>
</feature>
<dbReference type="PANTHER" id="PTHR30489">
    <property type="entry name" value="LIPOPROTEIN-RELEASING SYSTEM TRANSMEMBRANE PROTEIN LOLE"/>
    <property type="match status" value="1"/>
</dbReference>
<feature type="region of interest" description="Disordered" evidence="7">
    <location>
        <begin position="496"/>
        <end position="538"/>
    </location>
</feature>
<comment type="subcellular location">
    <subcellularLocation>
        <location evidence="1">Cell membrane</location>
        <topology evidence="1">Multi-pass membrane protein</topology>
    </subcellularLocation>
</comment>
<evidence type="ECO:0000256" key="6">
    <source>
        <dbReference type="ARBA" id="ARBA00023136"/>
    </source>
</evidence>
<feature type="transmembrane region" description="Helical" evidence="8">
    <location>
        <begin position="12"/>
        <end position="33"/>
    </location>
</feature>
<feature type="transmembrane region" description="Helical" evidence="8">
    <location>
        <begin position="259"/>
        <end position="283"/>
    </location>
</feature>
<dbReference type="InterPro" id="IPR003838">
    <property type="entry name" value="ABC3_permease_C"/>
</dbReference>
<keyword evidence="4 8" id="KW-0812">Transmembrane</keyword>
<evidence type="ECO:0000256" key="1">
    <source>
        <dbReference type="ARBA" id="ARBA00004651"/>
    </source>
</evidence>
<feature type="transmembrane region" description="Helical" evidence="8">
    <location>
        <begin position="775"/>
        <end position="794"/>
    </location>
</feature>
<evidence type="ECO:0000256" key="3">
    <source>
        <dbReference type="ARBA" id="ARBA00022475"/>
    </source>
</evidence>
<dbReference type="EMBL" id="JAXIVS010000009">
    <property type="protein sequence ID" value="MDY7229966.1"/>
    <property type="molecule type" value="Genomic_DNA"/>
</dbReference>
<keyword evidence="3" id="KW-1003">Cell membrane</keyword>
<evidence type="ECO:0000313" key="11">
    <source>
        <dbReference type="Proteomes" id="UP001291309"/>
    </source>
</evidence>
<keyword evidence="11" id="KW-1185">Reference proteome</keyword>
<proteinExistence type="inferred from homology"/>
<keyword evidence="5 8" id="KW-1133">Transmembrane helix</keyword>
<comment type="similarity">
    <text evidence="2">Belongs to the ABC-4 integral membrane protein family. LolC/E subfamily.</text>
</comment>
<feature type="transmembrane region" description="Helical" evidence="8">
    <location>
        <begin position="310"/>
        <end position="332"/>
    </location>
</feature>
<evidence type="ECO:0000259" key="9">
    <source>
        <dbReference type="Pfam" id="PF02687"/>
    </source>
</evidence>
<dbReference type="Proteomes" id="UP001291309">
    <property type="component" value="Unassembled WGS sequence"/>
</dbReference>
<feature type="compositionally biased region" description="Basic and acidic residues" evidence="7">
    <location>
        <begin position="509"/>
        <end position="519"/>
    </location>
</feature>
<protein>
    <submittedName>
        <fullName evidence="10">ABC transporter permease</fullName>
    </submittedName>
</protein>
<reference evidence="10 11" key="1">
    <citation type="submission" date="2023-12" db="EMBL/GenBank/DDBJ databases">
        <title>the genome sequence of Hyalangium sp. s54d21.</title>
        <authorList>
            <person name="Zhang X."/>
        </authorList>
    </citation>
    <scope>NUCLEOTIDE SEQUENCE [LARGE SCALE GENOMIC DNA]</scope>
    <source>
        <strain evidence="11">s54d21</strain>
    </source>
</reference>
<accession>A0ABU5H9P6</accession>
<dbReference type="RefSeq" id="WP_321548684.1">
    <property type="nucleotide sequence ID" value="NZ_JAXIVS010000009.1"/>
</dbReference>
<evidence type="ECO:0000256" key="2">
    <source>
        <dbReference type="ARBA" id="ARBA00005236"/>
    </source>
</evidence>
<feature type="transmembrane region" description="Helical" evidence="8">
    <location>
        <begin position="83"/>
        <end position="102"/>
    </location>
</feature>
<feature type="transmembrane region" description="Helical" evidence="8">
    <location>
        <begin position="131"/>
        <end position="153"/>
    </location>
</feature>
<evidence type="ECO:0000256" key="7">
    <source>
        <dbReference type="SAM" id="MobiDB-lite"/>
    </source>
</evidence>